<dbReference type="EC" id="2.3.1.274" evidence="9"/>
<dbReference type="PANTHER" id="PTHR30100:SF1">
    <property type="entry name" value="PHOSPHATE ACYLTRANSFERASE"/>
    <property type="match status" value="1"/>
</dbReference>
<keyword evidence="8" id="KW-1208">Phospholipid metabolism</keyword>
<dbReference type="EMBL" id="UINC01001016">
    <property type="protein sequence ID" value="SUZ67600.1"/>
    <property type="molecule type" value="Genomic_DNA"/>
</dbReference>
<evidence type="ECO:0000256" key="9">
    <source>
        <dbReference type="ARBA" id="ARBA00024069"/>
    </source>
</evidence>
<sequence>VRIALDAMGTDSAPAVEVAGAINALKNPGSDFDIILVGDSDVLETELDKHSGFPADRLSIVHSSQRIMSGEPPSTVLRHKPDSSIAVGLGLHKEGEADAFISAGSTGAVMAASLFILRSLEGVDRPAIGTVVPSAGGPLLLLDAGANVDCKPHQLVQFAHLGKVYAQDLMGIADPRVGLLNIGAEPKKGDDLAVATYELLAGSGLNFVGNVEGRGIVEGGCDVLVCDGFVGNVLLKFYESVASFIVGLLTNALGDAQNSHDLEEVFRLLDYTETGGAPLLGVNGIPIICHGSSPPKAIESAIYVADRAAKASMVSHFIGALARPTESGSAV</sequence>
<dbReference type="GO" id="GO:0005737">
    <property type="term" value="C:cytoplasm"/>
    <property type="evidence" value="ECO:0007669"/>
    <property type="project" value="UniProtKB-SubCell"/>
</dbReference>
<evidence type="ECO:0000256" key="4">
    <source>
        <dbReference type="ARBA" id="ARBA00022516"/>
    </source>
</evidence>
<dbReference type="InterPro" id="IPR003664">
    <property type="entry name" value="FA_synthesis"/>
</dbReference>
<gene>
    <name evidence="11" type="ORF">METZ01_LOCUS20454</name>
</gene>
<evidence type="ECO:0000256" key="2">
    <source>
        <dbReference type="ARBA" id="ARBA00004496"/>
    </source>
</evidence>
<comment type="subunit">
    <text evidence="10">Homodimer. Probably interacts with PlsY.</text>
</comment>
<evidence type="ECO:0000256" key="6">
    <source>
        <dbReference type="ARBA" id="ARBA00023098"/>
    </source>
</evidence>
<keyword evidence="7" id="KW-0594">Phospholipid biosynthesis</keyword>
<keyword evidence="6" id="KW-0443">Lipid metabolism</keyword>
<comment type="catalytic activity">
    <reaction evidence="1">
        <text>a fatty acyl-[ACP] + phosphate = an acyl phosphate + holo-[ACP]</text>
        <dbReference type="Rhea" id="RHEA:42292"/>
        <dbReference type="Rhea" id="RHEA-COMP:9685"/>
        <dbReference type="Rhea" id="RHEA-COMP:14125"/>
        <dbReference type="ChEBI" id="CHEBI:43474"/>
        <dbReference type="ChEBI" id="CHEBI:59918"/>
        <dbReference type="ChEBI" id="CHEBI:64479"/>
        <dbReference type="ChEBI" id="CHEBI:138651"/>
        <dbReference type="EC" id="2.3.1.274"/>
    </reaction>
</comment>
<reference evidence="11" key="1">
    <citation type="submission" date="2018-05" db="EMBL/GenBank/DDBJ databases">
        <authorList>
            <person name="Lanie J.A."/>
            <person name="Ng W.-L."/>
            <person name="Kazmierczak K.M."/>
            <person name="Andrzejewski T.M."/>
            <person name="Davidsen T.M."/>
            <person name="Wayne K.J."/>
            <person name="Tettelin H."/>
            <person name="Glass J.I."/>
            <person name="Rusch D."/>
            <person name="Podicherti R."/>
            <person name="Tsui H.-C.T."/>
            <person name="Winkler M.E."/>
        </authorList>
    </citation>
    <scope>NUCLEOTIDE SEQUENCE</scope>
</reference>
<keyword evidence="3" id="KW-0963">Cytoplasm</keyword>
<evidence type="ECO:0000256" key="1">
    <source>
        <dbReference type="ARBA" id="ARBA00001232"/>
    </source>
</evidence>
<keyword evidence="4" id="KW-0444">Lipid biosynthesis</keyword>
<dbReference type="PIRSF" id="PIRSF002465">
    <property type="entry name" value="Phsphlp_syn_PlsX"/>
    <property type="match status" value="1"/>
</dbReference>
<feature type="non-terminal residue" evidence="11">
    <location>
        <position position="1"/>
    </location>
</feature>
<evidence type="ECO:0000256" key="10">
    <source>
        <dbReference type="ARBA" id="ARBA00046608"/>
    </source>
</evidence>
<proteinExistence type="inferred from homology"/>
<dbReference type="PANTHER" id="PTHR30100">
    <property type="entry name" value="FATTY ACID/PHOSPHOLIPID SYNTHESIS PROTEIN PLSX"/>
    <property type="match status" value="1"/>
</dbReference>
<dbReference type="GO" id="GO:0006633">
    <property type="term" value="P:fatty acid biosynthetic process"/>
    <property type="evidence" value="ECO:0007669"/>
    <property type="project" value="InterPro"/>
</dbReference>
<organism evidence="11">
    <name type="scientific">marine metagenome</name>
    <dbReference type="NCBI Taxonomy" id="408172"/>
    <lineage>
        <taxon>unclassified sequences</taxon>
        <taxon>metagenomes</taxon>
        <taxon>ecological metagenomes</taxon>
    </lineage>
</organism>
<protein>
    <recommendedName>
        <fullName evidence="9">phosphate acyltransferase</fullName>
        <ecNumber evidence="9">2.3.1.274</ecNumber>
    </recommendedName>
</protein>
<evidence type="ECO:0000256" key="3">
    <source>
        <dbReference type="ARBA" id="ARBA00022490"/>
    </source>
</evidence>
<evidence type="ECO:0000256" key="7">
    <source>
        <dbReference type="ARBA" id="ARBA00023209"/>
    </source>
</evidence>
<dbReference type="SUPFAM" id="SSF53659">
    <property type="entry name" value="Isocitrate/Isopropylmalate dehydrogenase-like"/>
    <property type="match status" value="1"/>
</dbReference>
<dbReference type="GO" id="GO:0008654">
    <property type="term" value="P:phospholipid biosynthetic process"/>
    <property type="evidence" value="ECO:0007669"/>
    <property type="project" value="UniProtKB-KW"/>
</dbReference>
<dbReference type="Gene3D" id="3.40.718.10">
    <property type="entry name" value="Isopropylmalate Dehydrogenase"/>
    <property type="match status" value="1"/>
</dbReference>
<name>A0A381PKX1_9ZZZZ</name>
<dbReference type="Pfam" id="PF02504">
    <property type="entry name" value="FA_synthesis"/>
    <property type="match status" value="1"/>
</dbReference>
<dbReference type="NCBIfam" id="TIGR00182">
    <property type="entry name" value="plsX"/>
    <property type="match status" value="1"/>
</dbReference>
<keyword evidence="5" id="KW-0808">Transferase</keyword>
<evidence type="ECO:0000256" key="5">
    <source>
        <dbReference type="ARBA" id="ARBA00022679"/>
    </source>
</evidence>
<evidence type="ECO:0000256" key="8">
    <source>
        <dbReference type="ARBA" id="ARBA00023264"/>
    </source>
</evidence>
<accession>A0A381PKX1</accession>
<evidence type="ECO:0000313" key="11">
    <source>
        <dbReference type="EMBL" id="SUZ67600.1"/>
    </source>
</evidence>
<dbReference type="HAMAP" id="MF_00019">
    <property type="entry name" value="PlsX"/>
    <property type="match status" value="1"/>
</dbReference>
<dbReference type="InterPro" id="IPR012281">
    <property type="entry name" value="Phospholipid_synth_PlsX-like"/>
</dbReference>
<comment type="subcellular location">
    <subcellularLocation>
        <location evidence="2">Cytoplasm</location>
    </subcellularLocation>
</comment>
<dbReference type="AlphaFoldDB" id="A0A381PKX1"/>
<dbReference type="GO" id="GO:0043811">
    <property type="term" value="F:phosphate:acyl-[acyl carrier protein] acyltransferase activity"/>
    <property type="evidence" value="ECO:0007669"/>
    <property type="project" value="UniProtKB-EC"/>
</dbReference>